<keyword evidence="2" id="KW-1185">Reference proteome</keyword>
<proteinExistence type="predicted"/>
<sequence length="104" mass="12199">MQDFFSVEWRFESEPTGRARGYGVLHCRRGRRRRHFIVFFVLRLFEPFHIRRWRLRHGGAGEAATHYLAKRVLRGIPGLHIAQGCFRSPDCADVVLCKETSLDD</sequence>
<gene>
    <name evidence="1" type="ORF">GUJ93_ZPchr0007g3390</name>
</gene>
<evidence type="ECO:0000313" key="1">
    <source>
        <dbReference type="EMBL" id="KAG8081231.1"/>
    </source>
</evidence>
<protein>
    <submittedName>
        <fullName evidence="1">Uncharacterized protein</fullName>
    </submittedName>
</protein>
<organism evidence="1 2">
    <name type="scientific">Zizania palustris</name>
    <name type="common">Northern wild rice</name>
    <dbReference type="NCBI Taxonomy" id="103762"/>
    <lineage>
        <taxon>Eukaryota</taxon>
        <taxon>Viridiplantae</taxon>
        <taxon>Streptophyta</taxon>
        <taxon>Embryophyta</taxon>
        <taxon>Tracheophyta</taxon>
        <taxon>Spermatophyta</taxon>
        <taxon>Magnoliopsida</taxon>
        <taxon>Liliopsida</taxon>
        <taxon>Poales</taxon>
        <taxon>Poaceae</taxon>
        <taxon>BOP clade</taxon>
        <taxon>Oryzoideae</taxon>
        <taxon>Oryzeae</taxon>
        <taxon>Zizaniinae</taxon>
        <taxon>Zizania</taxon>
    </lineage>
</organism>
<comment type="caution">
    <text evidence="1">The sequence shown here is derived from an EMBL/GenBank/DDBJ whole genome shotgun (WGS) entry which is preliminary data.</text>
</comment>
<accession>A0A8J5TK48</accession>
<dbReference type="OrthoDB" id="20774at2759"/>
<reference evidence="1" key="2">
    <citation type="submission" date="2021-02" db="EMBL/GenBank/DDBJ databases">
        <authorList>
            <person name="Kimball J.A."/>
            <person name="Haas M.W."/>
            <person name="Macchietto M."/>
            <person name="Kono T."/>
            <person name="Duquette J."/>
            <person name="Shao M."/>
        </authorList>
    </citation>
    <scope>NUCLEOTIDE SEQUENCE</scope>
    <source>
        <tissue evidence="1">Fresh leaf tissue</tissue>
    </source>
</reference>
<dbReference type="AlphaFoldDB" id="A0A8J5TK48"/>
<dbReference type="Proteomes" id="UP000729402">
    <property type="component" value="Unassembled WGS sequence"/>
</dbReference>
<evidence type="ECO:0000313" key="2">
    <source>
        <dbReference type="Proteomes" id="UP000729402"/>
    </source>
</evidence>
<dbReference type="EMBL" id="JAAALK010000282">
    <property type="protein sequence ID" value="KAG8081231.1"/>
    <property type="molecule type" value="Genomic_DNA"/>
</dbReference>
<name>A0A8J5TK48_ZIZPA</name>
<reference evidence="1" key="1">
    <citation type="journal article" date="2021" name="bioRxiv">
        <title>Whole Genome Assembly and Annotation of Northern Wild Rice, Zizania palustris L., Supports a Whole Genome Duplication in the Zizania Genus.</title>
        <authorList>
            <person name="Haas M."/>
            <person name="Kono T."/>
            <person name="Macchietto M."/>
            <person name="Millas R."/>
            <person name="McGilp L."/>
            <person name="Shao M."/>
            <person name="Duquette J."/>
            <person name="Hirsch C.N."/>
            <person name="Kimball J."/>
        </authorList>
    </citation>
    <scope>NUCLEOTIDE SEQUENCE</scope>
    <source>
        <tissue evidence="1">Fresh leaf tissue</tissue>
    </source>
</reference>